<evidence type="ECO:0008006" key="3">
    <source>
        <dbReference type="Google" id="ProtNLM"/>
    </source>
</evidence>
<dbReference type="PATRIC" id="fig|1280947.3.peg.3680"/>
<dbReference type="AlphaFoldDB" id="A0A062TZM6"/>
<organism evidence="1 2">
    <name type="scientific">Hyphomonas chukchiensis</name>
    <dbReference type="NCBI Taxonomy" id="1280947"/>
    <lineage>
        <taxon>Bacteria</taxon>
        <taxon>Pseudomonadati</taxon>
        <taxon>Pseudomonadota</taxon>
        <taxon>Alphaproteobacteria</taxon>
        <taxon>Hyphomonadales</taxon>
        <taxon>Hyphomonadaceae</taxon>
        <taxon>Hyphomonas</taxon>
    </lineage>
</organism>
<sequence>MKYGWMLTAAILLAACGQSKDVPQESDIVPVEDHEMAEPGSLSETPQASDYVAPDFAKLSGYGEGWYISPGWPGEYPAGFVVLDEGISVMGRARPNPASPQDKACTLPQLANYQLWNNPRVSSDELEFFVATKTFPVTLNQDAQIEYISDAGSMQTLDLKQGEQLNYLRYLGEGFAILSYAGTEYDINEAELMDITDIQATKGQEDEWLRVTCTDGSRAWLLYDEVVTVPGIVPSPITGYGDASDITLDQVEGIRAEAEQNAALAGSLGEEPIE</sequence>
<dbReference type="EMBL" id="AWFG01000096">
    <property type="protein sequence ID" value="KCZ53516.1"/>
    <property type="molecule type" value="Genomic_DNA"/>
</dbReference>
<dbReference type="eggNOG" id="ENOG5032U4X">
    <property type="taxonomic scope" value="Bacteria"/>
</dbReference>
<gene>
    <name evidence="1" type="ORF">HY30_11125</name>
</gene>
<evidence type="ECO:0000313" key="1">
    <source>
        <dbReference type="EMBL" id="KCZ53516.1"/>
    </source>
</evidence>
<dbReference type="PROSITE" id="PS51257">
    <property type="entry name" value="PROKAR_LIPOPROTEIN"/>
    <property type="match status" value="1"/>
</dbReference>
<protein>
    <recommendedName>
        <fullName evidence="3">Lipoprotein</fullName>
    </recommendedName>
</protein>
<dbReference type="OrthoDB" id="7618452at2"/>
<comment type="caution">
    <text evidence="1">The sequence shown here is derived from an EMBL/GenBank/DDBJ whole genome shotgun (WGS) entry which is preliminary data.</text>
</comment>
<name>A0A062TZM6_9PROT</name>
<reference evidence="1 2" key="1">
    <citation type="journal article" date="2014" name="Antonie Van Leeuwenhoek">
        <title>Hyphomonas beringensis sp. nov. and Hyphomonas chukchiensis sp. nov., isolated from surface seawater of the Bering Sea and Chukchi Sea.</title>
        <authorList>
            <person name="Li C."/>
            <person name="Lai Q."/>
            <person name="Li G."/>
            <person name="Dong C."/>
            <person name="Wang J."/>
            <person name="Liao Y."/>
            <person name="Shao Z."/>
        </authorList>
    </citation>
    <scope>NUCLEOTIDE SEQUENCE [LARGE SCALE GENOMIC DNA]</scope>
    <source>
        <strain evidence="1 2">BH-BN04-4</strain>
    </source>
</reference>
<dbReference type="Proteomes" id="UP000027190">
    <property type="component" value="Unassembled WGS sequence"/>
</dbReference>
<dbReference type="RefSeq" id="WP_051615732.1">
    <property type="nucleotide sequence ID" value="NZ_AWFG01000096.1"/>
</dbReference>
<proteinExistence type="predicted"/>
<keyword evidence="2" id="KW-1185">Reference proteome</keyword>
<evidence type="ECO:0000313" key="2">
    <source>
        <dbReference type="Proteomes" id="UP000027190"/>
    </source>
</evidence>
<accession>A0A062TZM6</accession>